<gene>
    <name evidence="2" type="ORF">HUJ06_006147</name>
</gene>
<dbReference type="AlphaFoldDB" id="A0A822YSK1"/>
<keyword evidence="3" id="KW-1185">Reference proteome</keyword>
<keyword evidence="1" id="KW-1133">Transmembrane helix</keyword>
<comment type="caution">
    <text evidence="2">The sequence shown here is derived from an EMBL/GenBank/DDBJ whole genome shotgun (WGS) entry which is preliminary data.</text>
</comment>
<reference evidence="2 3" key="1">
    <citation type="journal article" date="2020" name="Mol. Biol. Evol.">
        <title>Distinct Expression and Methylation Patterns for Genes with Different Fates following a Single Whole-Genome Duplication in Flowering Plants.</title>
        <authorList>
            <person name="Shi T."/>
            <person name="Rahmani R.S."/>
            <person name="Gugger P.F."/>
            <person name="Wang M."/>
            <person name="Li H."/>
            <person name="Zhang Y."/>
            <person name="Li Z."/>
            <person name="Wang Q."/>
            <person name="Van de Peer Y."/>
            <person name="Marchal K."/>
            <person name="Chen J."/>
        </authorList>
    </citation>
    <scope>NUCLEOTIDE SEQUENCE [LARGE SCALE GENOMIC DNA]</scope>
    <source>
        <tissue evidence="2">Leaf</tissue>
    </source>
</reference>
<keyword evidence="1" id="KW-0812">Transmembrane</keyword>
<proteinExistence type="predicted"/>
<accession>A0A822YSK1</accession>
<name>A0A822YSK1_NELNU</name>
<evidence type="ECO:0000313" key="3">
    <source>
        <dbReference type="Proteomes" id="UP000607653"/>
    </source>
</evidence>
<evidence type="ECO:0000256" key="1">
    <source>
        <dbReference type="SAM" id="Phobius"/>
    </source>
</evidence>
<protein>
    <submittedName>
        <fullName evidence="2">Uncharacterized protein</fullName>
    </submittedName>
</protein>
<sequence length="51" mass="5457">MVAKALLSPSFIGLAVSVAFVSLVLRFPVKSPVQARLWTSEELSIPVKSSV</sequence>
<keyword evidence="1" id="KW-0472">Membrane</keyword>
<organism evidence="2 3">
    <name type="scientific">Nelumbo nucifera</name>
    <name type="common">Sacred lotus</name>
    <dbReference type="NCBI Taxonomy" id="4432"/>
    <lineage>
        <taxon>Eukaryota</taxon>
        <taxon>Viridiplantae</taxon>
        <taxon>Streptophyta</taxon>
        <taxon>Embryophyta</taxon>
        <taxon>Tracheophyta</taxon>
        <taxon>Spermatophyta</taxon>
        <taxon>Magnoliopsida</taxon>
        <taxon>Proteales</taxon>
        <taxon>Nelumbonaceae</taxon>
        <taxon>Nelumbo</taxon>
    </lineage>
</organism>
<dbReference type="EMBL" id="DUZY01000004">
    <property type="protein sequence ID" value="DAD35507.1"/>
    <property type="molecule type" value="Genomic_DNA"/>
</dbReference>
<dbReference type="Proteomes" id="UP000607653">
    <property type="component" value="Unassembled WGS sequence"/>
</dbReference>
<evidence type="ECO:0000313" key="2">
    <source>
        <dbReference type="EMBL" id="DAD35507.1"/>
    </source>
</evidence>
<feature type="transmembrane region" description="Helical" evidence="1">
    <location>
        <begin position="6"/>
        <end position="27"/>
    </location>
</feature>